<dbReference type="GO" id="GO:0008270">
    <property type="term" value="F:zinc ion binding"/>
    <property type="evidence" value="ECO:0007669"/>
    <property type="project" value="UniProtKB-KW"/>
</dbReference>
<dbReference type="InterPro" id="IPR003656">
    <property type="entry name" value="Znf_BED"/>
</dbReference>
<dbReference type="SMART" id="SM00355">
    <property type="entry name" value="ZnF_C2H2"/>
    <property type="match status" value="7"/>
</dbReference>
<feature type="compositionally biased region" description="Basic residues" evidence="5">
    <location>
        <begin position="127"/>
        <end position="136"/>
    </location>
</feature>
<keyword evidence="4" id="KW-0862">Zinc</keyword>
<evidence type="ECO:0000313" key="6">
    <source>
        <dbReference type="EMBL" id="CAD7226309.1"/>
    </source>
</evidence>
<accession>A0A7R8WCF0</accession>
<dbReference type="GO" id="GO:0005634">
    <property type="term" value="C:nucleus"/>
    <property type="evidence" value="ECO:0007669"/>
    <property type="project" value="TreeGrafter"/>
</dbReference>
<sequence length="380" mass="43004">MTEGGSMPTFPSEIVRGGREVFVSRLERLMNQEFQQEALSLSILNLFNDVLGIIFRDLQAWMEARSVSCLEILSGMSPVVKVEVEPELDMVDGAATPAGEEEEEKKVRTKMADEEEVSGGEKETKTRRTSRRKKSVPSRLRPELVESFKGGEGDLSEESNVMECKLCGKQLSSKGNMWSHMKRTHGEGCSERVVCDICGLSVLKINLKMHMSQAHDPQGSYQCSHCPAVFKNKYHTKKHERHKHSDVSLHVCSICGIKCITAAALRVHENIHRGIRPYPCDLCEKRFFNRSCLNRHKLRSHGDTTVAVRRYPCPECSKSYVDKRSLRDHRNIHLGLRPHTCPTCGSGFAYEGALHTHRRVAHKYPGKNKEEEQVFAMPTN</sequence>
<dbReference type="PANTHER" id="PTHR24379:SF127">
    <property type="entry name" value="BLOODY FINGERS-RELATED"/>
    <property type="match status" value="1"/>
</dbReference>
<organism evidence="6">
    <name type="scientific">Cyprideis torosa</name>
    <dbReference type="NCBI Taxonomy" id="163714"/>
    <lineage>
        <taxon>Eukaryota</taxon>
        <taxon>Metazoa</taxon>
        <taxon>Ecdysozoa</taxon>
        <taxon>Arthropoda</taxon>
        <taxon>Crustacea</taxon>
        <taxon>Oligostraca</taxon>
        <taxon>Ostracoda</taxon>
        <taxon>Podocopa</taxon>
        <taxon>Podocopida</taxon>
        <taxon>Cytherocopina</taxon>
        <taxon>Cytheroidea</taxon>
        <taxon>Cytherideidae</taxon>
        <taxon>Cyprideis</taxon>
    </lineage>
</organism>
<evidence type="ECO:0000256" key="4">
    <source>
        <dbReference type="ARBA" id="ARBA00022833"/>
    </source>
</evidence>
<evidence type="ECO:0000256" key="1">
    <source>
        <dbReference type="ARBA" id="ARBA00022723"/>
    </source>
</evidence>
<keyword evidence="1" id="KW-0479">Metal-binding</keyword>
<evidence type="ECO:0000256" key="2">
    <source>
        <dbReference type="ARBA" id="ARBA00022737"/>
    </source>
</evidence>
<dbReference type="EMBL" id="OB660798">
    <property type="protein sequence ID" value="CAD7226309.1"/>
    <property type="molecule type" value="Genomic_DNA"/>
</dbReference>
<name>A0A7R8WCF0_9CRUS</name>
<dbReference type="OrthoDB" id="6364327at2759"/>
<dbReference type="Pfam" id="PF00096">
    <property type="entry name" value="zf-C2H2"/>
    <property type="match status" value="2"/>
</dbReference>
<feature type="region of interest" description="Disordered" evidence="5">
    <location>
        <begin position="91"/>
        <end position="142"/>
    </location>
</feature>
<dbReference type="InterPro" id="IPR013087">
    <property type="entry name" value="Znf_C2H2_type"/>
</dbReference>
<dbReference type="PANTHER" id="PTHR24379">
    <property type="entry name" value="KRAB AND ZINC FINGER DOMAIN-CONTAINING"/>
    <property type="match status" value="1"/>
</dbReference>
<proteinExistence type="predicted"/>
<dbReference type="PROSITE" id="PS50157">
    <property type="entry name" value="ZINC_FINGER_C2H2_2"/>
    <property type="match status" value="6"/>
</dbReference>
<evidence type="ECO:0000256" key="3">
    <source>
        <dbReference type="ARBA" id="ARBA00022771"/>
    </source>
</evidence>
<protein>
    <submittedName>
        <fullName evidence="6">Uncharacterized protein</fullName>
    </submittedName>
</protein>
<evidence type="ECO:0000256" key="5">
    <source>
        <dbReference type="SAM" id="MobiDB-lite"/>
    </source>
</evidence>
<dbReference type="GO" id="GO:0000977">
    <property type="term" value="F:RNA polymerase II transcription regulatory region sequence-specific DNA binding"/>
    <property type="evidence" value="ECO:0007669"/>
    <property type="project" value="TreeGrafter"/>
</dbReference>
<reference evidence="6" key="1">
    <citation type="submission" date="2020-11" db="EMBL/GenBank/DDBJ databases">
        <authorList>
            <person name="Tran Van P."/>
        </authorList>
    </citation>
    <scope>NUCLEOTIDE SEQUENCE</scope>
</reference>
<dbReference type="SUPFAM" id="SSF57667">
    <property type="entry name" value="beta-beta-alpha zinc fingers"/>
    <property type="match status" value="3"/>
</dbReference>
<keyword evidence="2" id="KW-0677">Repeat</keyword>
<gene>
    <name evidence="6" type="ORF">CTOB1V02_LOCUS4230</name>
</gene>
<keyword evidence="3" id="KW-0863">Zinc-finger</keyword>
<dbReference type="GO" id="GO:0000981">
    <property type="term" value="F:DNA-binding transcription factor activity, RNA polymerase II-specific"/>
    <property type="evidence" value="ECO:0007669"/>
    <property type="project" value="TreeGrafter"/>
</dbReference>
<dbReference type="Pfam" id="PF02892">
    <property type="entry name" value="zf-BED"/>
    <property type="match status" value="1"/>
</dbReference>
<dbReference type="FunFam" id="3.30.160.60:FF:000446">
    <property type="entry name" value="Zinc finger protein"/>
    <property type="match status" value="2"/>
</dbReference>
<dbReference type="AlphaFoldDB" id="A0A7R8WCF0"/>
<dbReference type="Gene3D" id="3.30.160.60">
    <property type="entry name" value="Classic Zinc Finger"/>
    <property type="match status" value="4"/>
</dbReference>
<dbReference type="InterPro" id="IPR036236">
    <property type="entry name" value="Znf_C2H2_sf"/>
</dbReference>
<dbReference type="PROSITE" id="PS00028">
    <property type="entry name" value="ZINC_FINGER_C2H2_1"/>
    <property type="match status" value="6"/>
</dbReference>